<keyword evidence="1" id="KW-0812">Transmembrane</keyword>
<comment type="caution">
    <text evidence="2">The sequence shown here is derived from an EMBL/GenBank/DDBJ whole genome shotgun (WGS) entry which is preliminary data.</text>
</comment>
<evidence type="ECO:0000313" key="3">
    <source>
        <dbReference type="Proteomes" id="UP000195089"/>
    </source>
</evidence>
<evidence type="ECO:0000313" key="2">
    <source>
        <dbReference type="EMBL" id="OTY38788.1"/>
    </source>
</evidence>
<keyword evidence="1" id="KW-0472">Membrane</keyword>
<protein>
    <submittedName>
        <fullName evidence="2">Uncharacterized protein</fullName>
    </submittedName>
</protein>
<keyword evidence="1" id="KW-1133">Transmembrane helix</keyword>
<organism evidence="2 3">
    <name type="scientific">Bacillus thuringiensis serovar pingluonsis</name>
    <dbReference type="NCBI Taxonomy" id="180881"/>
    <lineage>
        <taxon>Bacteria</taxon>
        <taxon>Bacillati</taxon>
        <taxon>Bacillota</taxon>
        <taxon>Bacilli</taxon>
        <taxon>Bacillales</taxon>
        <taxon>Bacillaceae</taxon>
        <taxon>Bacillus</taxon>
        <taxon>Bacillus cereus group</taxon>
    </lineage>
</organism>
<dbReference type="EMBL" id="NFDL01000093">
    <property type="protein sequence ID" value="OTY38788.1"/>
    <property type="molecule type" value="Genomic_DNA"/>
</dbReference>
<accession>A0A2C9YMX7</accession>
<sequence length="236" mass="27780">MNPQATLEAAKIAAETAANNAYITGVSAIFVALITGAITLRITWVNNKRQDDRWRADFFLKMKFEALTDFRQKSAVAMKSMQYFCSEKGNFELLKTLNLKEKDPHHQPPKRDYTTVYVTEESKQKFIKLTNEKARILENDFLELDKSYKVITIYLTKEEKEILEKFIEEMRRYEHFISGNIKNYGNGEDIRLLENFIHYSATVYKEGYQKLRVYENEADNVLIKHLFPEKVRRLVI</sequence>
<dbReference type="Proteomes" id="UP000195089">
    <property type="component" value="Unassembled WGS sequence"/>
</dbReference>
<reference evidence="2 3" key="1">
    <citation type="submission" date="2016-10" db="EMBL/GenBank/DDBJ databases">
        <title>Comparative genomics of Bacillus thuringiensis reveals a path to pathogens against multiple invertebrate hosts.</title>
        <authorList>
            <person name="Zheng J."/>
            <person name="Gao Q."/>
            <person name="Liu H."/>
            <person name="Peng D."/>
            <person name="Ruan L."/>
            <person name="Sun M."/>
        </authorList>
    </citation>
    <scope>NUCLEOTIDE SEQUENCE [LARGE SCALE GENOMIC DNA]</scope>
    <source>
        <strain evidence="2">BGSC 4BX1</strain>
    </source>
</reference>
<gene>
    <name evidence="2" type="ORF">BK742_22285</name>
</gene>
<proteinExistence type="predicted"/>
<feature type="transmembrane region" description="Helical" evidence="1">
    <location>
        <begin position="21"/>
        <end position="44"/>
    </location>
</feature>
<evidence type="ECO:0000256" key="1">
    <source>
        <dbReference type="SAM" id="Phobius"/>
    </source>
</evidence>
<name>A0A2C9YMX7_BACTU</name>
<dbReference type="AlphaFoldDB" id="A0A2C9YMX7"/>